<protein>
    <submittedName>
        <fullName evidence="2">Phosphonoacetaldehyde hydrolase</fullName>
        <ecNumber evidence="2">3.11.1.1</ecNumber>
    </submittedName>
</protein>
<dbReference type="InterPro" id="IPR023214">
    <property type="entry name" value="HAD_sf"/>
</dbReference>
<evidence type="ECO:0000313" key="2">
    <source>
        <dbReference type="EMBL" id="MFD1126010.1"/>
    </source>
</evidence>
<dbReference type="PANTHER" id="PTHR43434:SF19">
    <property type="entry name" value="PHOSPHONOACETALDEHYDE HYDROLASE"/>
    <property type="match status" value="1"/>
</dbReference>
<sequence>MIRAVIFDWAGTTIDYGNQAPAIALRKTFNQFGIEVNLTDFSCDGTDPLIQIKRLMATEKCQKEWYIAHPDLSLETGVAQLNRWFNRNILEILPQIAKVKSGMPALISYFRTQGIRFATTTHYTREMLTQILPLASEQGFDPVINVTADEFKDVAYSGVEMIKQAMTKLRIRNTESVIKVGDTPRDIFEGKAAGVVTIGMVEGSSLIGLSQSEFSALPFARRNSLKNQATAELERAGADYVVENAKDLMRLIKELDTEKAIS</sequence>
<dbReference type="InterPro" id="IPR050155">
    <property type="entry name" value="HAD-like_hydrolase_sf"/>
</dbReference>
<comment type="caution">
    <text evidence="2">The sequence shown here is derived from an EMBL/GenBank/DDBJ whole genome shotgun (WGS) entry which is preliminary data.</text>
</comment>
<keyword evidence="1" id="KW-0704">Schiff base</keyword>
<accession>A0ABW3PM12</accession>
<dbReference type="Gene3D" id="3.40.50.1000">
    <property type="entry name" value="HAD superfamily/HAD-like"/>
    <property type="match status" value="1"/>
</dbReference>
<name>A0ABW3PM12_9LACO</name>
<dbReference type="InterPro" id="IPR036412">
    <property type="entry name" value="HAD-like_sf"/>
</dbReference>
<dbReference type="SUPFAM" id="SSF56784">
    <property type="entry name" value="HAD-like"/>
    <property type="match status" value="1"/>
</dbReference>
<proteinExistence type="predicted"/>
<dbReference type="Pfam" id="PF00702">
    <property type="entry name" value="Hydrolase"/>
    <property type="match status" value="1"/>
</dbReference>
<dbReference type="RefSeq" id="WP_121979051.1">
    <property type="nucleotide sequence ID" value="NZ_JBHTLH010000041.1"/>
</dbReference>
<dbReference type="InterPro" id="IPR006323">
    <property type="entry name" value="Phosphonoacetald_hydro"/>
</dbReference>
<dbReference type="PANTHER" id="PTHR43434">
    <property type="entry name" value="PHOSPHOGLYCOLATE PHOSPHATASE"/>
    <property type="match status" value="1"/>
</dbReference>
<dbReference type="GO" id="GO:0050194">
    <property type="term" value="F:phosphonoacetaldehyde hydrolase activity"/>
    <property type="evidence" value="ECO:0007669"/>
    <property type="project" value="UniProtKB-EC"/>
</dbReference>
<dbReference type="NCBIfam" id="TIGR01422">
    <property type="entry name" value="phosphonatase"/>
    <property type="match status" value="1"/>
</dbReference>
<evidence type="ECO:0000313" key="3">
    <source>
        <dbReference type="Proteomes" id="UP001597156"/>
    </source>
</evidence>
<evidence type="ECO:0000256" key="1">
    <source>
        <dbReference type="ARBA" id="ARBA00023270"/>
    </source>
</evidence>
<keyword evidence="2" id="KW-0378">Hydrolase</keyword>
<keyword evidence="3" id="KW-1185">Reference proteome</keyword>
<reference evidence="3" key="1">
    <citation type="journal article" date="2019" name="Int. J. Syst. Evol. Microbiol.">
        <title>The Global Catalogue of Microorganisms (GCM) 10K type strain sequencing project: providing services to taxonomists for standard genome sequencing and annotation.</title>
        <authorList>
            <consortium name="The Broad Institute Genomics Platform"/>
            <consortium name="The Broad Institute Genome Sequencing Center for Infectious Disease"/>
            <person name="Wu L."/>
            <person name="Ma J."/>
        </authorList>
    </citation>
    <scope>NUCLEOTIDE SEQUENCE [LARGE SCALE GENOMIC DNA]</scope>
    <source>
        <strain evidence="3">CCUG 71848</strain>
    </source>
</reference>
<dbReference type="InterPro" id="IPR023198">
    <property type="entry name" value="PGP-like_dom2"/>
</dbReference>
<dbReference type="EMBL" id="JBHTLH010000041">
    <property type="protein sequence ID" value="MFD1126010.1"/>
    <property type="molecule type" value="Genomic_DNA"/>
</dbReference>
<dbReference type="Proteomes" id="UP001597156">
    <property type="component" value="Unassembled WGS sequence"/>
</dbReference>
<gene>
    <name evidence="2" type="primary">phnX</name>
    <name evidence="2" type="ORF">ACFQ22_11675</name>
</gene>
<dbReference type="EC" id="3.11.1.1" evidence="2"/>
<organism evidence="2 3">
    <name type="scientific">Lentilactobacillus raoultii</name>
    <dbReference type="NCBI Taxonomy" id="1987503"/>
    <lineage>
        <taxon>Bacteria</taxon>
        <taxon>Bacillati</taxon>
        <taxon>Bacillota</taxon>
        <taxon>Bacilli</taxon>
        <taxon>Lactobacillales</taxon>
        <taxon>Lactobacillaceae</taxon>
        <taxon>Lentilactobacillus</taxon>
    </lineage>
</organism>
<dbReference type="Gene3D" id="1.10.150.240">
    <property type="entry name" value="Putative phosphatase, domain 2"/>
    <property type="match status" value="1"/>
</dbReference>